<dbReference type="Gene3D" id="2.20.100.10">
    <property type="entry name" value="Thrombospondin type-1 (TSP1) repeat"/>
    <property type="match status" value="4"/>
</dbReference>
<keyword evidence="4" id="KW-1185">Reference proteome</keyword>
<dbReference type="SUPFAM" id="SSF82895">
    <property type="entry name" value="TSP-1 type 1 repeat"/>
    <property type="match status" value="4"/>
</dbReference>
<dbReference type="RefSeq" id="XP_031569459.1">
    <property type="nucleotide sequence ID" value="XM_031713599.1"/>
</dbReference>
<evidence type="ECO:0000313" key="5">
    <source>
        <dbReference type="RefSeq" id="XP_031569459.1"/>
    </source>
</evidence>
<organism evidence="4 5">
    <name type="scientific">Actinia tenebrosa</name>
    <name type="common">Australian red waratah sea anemone</name>
    <dbReference type="NCBI Taxonomy" id="6105"/>
    <lineage>
        <taxon>Eukaryota</taxon>
        <taxon>Metazoa</taxon>
        <taxon>Cnidaria</taxon>
        <taxon>Anthozoa</taxon>
        <taxon>Hexacorallia</taxon>
        <taxon>Actiniaria</taxon>
        <taxon>Actiniidae</taxon>
        <taxon>Actinia</taxon>
    </lineage>
</organism>
<evidence type="ECO:0000256" key="2">
    <source>
        <dbReference type="ARBA" id="ARBA00023157"/>
    </source>
</evidence>
<dbReference type="PANTHER" id="PTHR22906">
    <property type="entry name" value="PROPERDIN"/>
    <property type="match status" value="1"/>
</dbReference>
<dbReference type="FunFam" id="2.20.100.10:FF:000002">
    <property type="entry name" value="Unc-5 netrin receptor C"/>
    <property type="match status" value="1"/>
</dbReference>
<feature type="chain" id="PRO_5028223431" evidence="3">
    <location>
        <begin position="23"/>
        <end position="373"/>
    </location>
</feature>
<gene>
    <name evidence="5" type="primary">LOC116303959</name>
</gene>
<protein>
    <submittedName>
        <fullName evidence="5">Adhesion G protein-coupled receptor B1-like isoform X3</fullName>
    </submittedName>
</protein>
<dbReference type="InterPro" id="IPR000884">
    <property type="entry name" value="TSP1_rpt"/>
</dbReference>
<dbReference type="InterPro" id="IPR052065">
    <property type="entry name" value="Compl_asym_regulator"/>
</dbReference>
<dbReference type="PRINTS" id="PR01705">
    <property type="entry name" value="TSP1REPEAT"/>
</dbReference>
<name>A0A6P8IR90_ACTTE</name>
<evidence type="ECO:0000256" key="3">
    <source>
        <dbReference type="SAM" id="SignalP"/>
    </source>
</evidence>
<reference evidence="5" key="1">
    <citation type="submission" date="2025-08" db="UniProtKB">
        <authorList>
            <consortium name="RefSeq"/>
        </authorList>
    </citation>
    <scope>IDENTIFICATION</scope>
    <source>
        <tissue evidence="5">Tentacle</tissue>
    </source>
</reference>
<dbReference type="OrthoDB" id="446173at2759"/>
<keyword evidence="3" id="KW-0732">Signal</keyword>
<evidence type="ECO:0000313" key="4">
    <source>
        <dbReference type="Proteomes" id="UP000515163"/>
    </source>
</evidence>
<accession>A0A6P8IR90</accession>
<dbReference type="Proteomes" id="UP000515163">
    <property type="component" value="Unplaced"/>
</dbReference>
<dbReference type="AlphaFoldDB" id="A0A6P8IR90"/>
<keyword evidence="2" id="KW-1015">Disulfide bond</keyword>
<dbReference type="Pfam" id="PF00090">
    <property type="entry name" value="TSP_1"/>
    <property type="match status" value="4"/>
</dbReference>
<evidence type="ECO:0000256" key="1">
    <source>
        <dbReference type="ARBA" id="ARBA00022737"/>
    </source>
</evidence>
<sequence>MKLVLVAVVVFLICGIMLPTSSEGSFTKMLHRMRCKNNWDCKKCDEIKRQGKCNAGYLMGVCYKTCTGCDRYIDTPEYDCPSIFKQGKCFSNTINNPYIVYAQRCEVSCCQAYPLDIPTKAPSIISKLTKPTTAPLPKIIWNQWSSWNSCSKTCHIGYQKRNRTCSFSSDPKVNCNRPQIQYRYCNNNISCQVAGGFSEWSKWSVCPFTCGVIGKQTRTRTCTNPPPQNGGPDCVGPSSETKECNLGCCPEAGDWSQWSAWSSCSKTCCSSNGDNGIRKRTRSCTNPAPFCGAGPCIGSYRETKPCLPLPPCVNPTTIPSPYWSSWGPWGPCSATCYVGYRERRRACIGYQGYNKYCHGRFTQFESCNTHILC</sequence>
<dbReference type="InParanoid" id="A0A6P8IR90"/>
<dbReference type="PANTHER" id="PTHR22906:SF21">
    <property type="entry name" value="SEMA DOMAIN-CONTAINING PROTEIN"/>
    <property type="match status" value="1"/>
</dbReference>
<dbReference type="InterPro" id="IPR036383">
    <property type="entry name" value="TSP1_rpt_sf"/>
</dbReference>
<keyword evidence="1" id="KW-0677">Repeat</keyword>
<feature type="signal peptide" evidence="3">
    <location>
        <begin position="1"/>
        <end position="22"/>
    </location>
</feature>
<dbReference type="GeneID" id="116303959"/>
<dbReference type="SMART" id="SM00209">
    <property type="entry name" value="TSP1"/>
    <property type="match status" value="4"/>
</dbReference>
<proteinExistence type="predicted"/>
<dbReference type="PROSITE" id="PS50092">
    <property type="entry name" value="TSP1"/>
    <property type="match status" value="4"/>
</dbReference>